<comment type="caution">
    <text evidence="1">The sequence shown here is derived from an EMBL/GenBank/DDBJ whole genome shotgun (WGS) entry which is preliminary data.</text>
</comment>
<reference evidence="1" key="1">
    <citation type="journal article" date="2021" name="New Phytol.">
        <title>Evolutionary innovations through gain and loss of genes in the ectomycorrhizal Boletales.</title>
        <authorList>
            <person name="Wu G."/>
            <person name="Miyauchi S."/>
            <person name="Morin E."/>
            <person name="Kuo A."/>
            <person name="Drula E."/>
            <person name="Varga T."/>
            <person name="Kohler A."/>
            <person name="Feng B."/>
            <person name="Cao Y."/>
            <person name="Lipzen A."/>
            <person name="Daum C."/>
            <person name="Hundley H."/>
            <person name="Pangilinan J."/>
            <person name="Johnson J."/>
            <person name="Barry K."/>
            <person name="LaButti K."/>
            <person name="Ng V."/>
            <person name="Ahrendt S."/>
            <person name="Min B."/>
            <person name="Choi I.G."/>
            <person name="Park H."/>
            <person name="Plett J.M."/>
            <person name="Magnuson J."/>
            <person name="Spatafora J.W."/>
            <person name="Nagy L.G."/>
            <person name="Henrissat B."/>
            <person name="Grigoriev I.V."/>
            <person name="Yang Z.L."/>
            <person name="Xu J."/>
            <person name="Martin F.M."/>
        </authorList>
    </citation>
    <scope>NUCLEOTIDE SEQUENCE</scope>
    <source>
        <strain evidence="1">ATCC 28755</strain>
    </source>
</reference>
<feature type="non-terminal residue" evidence="1">
    <location>
        <position position="1"/>
    </location>
</feature>
<dbReference type="Proteomes" id="UP000790377">
    <property type="component" value="Unassembled WGS sequence"/>
</dbReference>
<feature type="non-terminal residue" evidence="1">
    <location>
        <position position="53"/>
    </location>
</feature>
<accession>A0ACB7ZSB3</accession>
<gene>
    <name evidence="1" type="ORF">BJ138DRAFT_977493</name>
</gene>
<protein>
    <submittedName>
        <fullName evidence="1">Uncharacterized protein</fullName>
    </submittedName>
</protein>
<evidence type="ECO:0000313" key="2">
    <source>
        <dbReference type="Proteomes" id="UP000790377"/>
    </source>
</evidence>
<keyword evidence="2" id="KW-1185">Reference proteome</keyword>
<sequence length="53" mass="5920">KMLSLTADNASSNDTMTDELKLLLDDFSGKASRTRCFLHVVNLTAKSLVREFD</sequence>
<dbReference type="EMBL" id="MU268781">
    <property type="protein sequence ID" value="KAH7903747.1"/>
    <property type="molecule type" value="Genomic_DNA"/>
</dbReference>
<evidence type="ECO:0000313" key="1">
    <source>
        <dbReference type="EMBL" id="KAH7903747.1"/>
    </source>
</evidence>
<organism evidence="1 2">
    <name type="scientific">Hygrophoropsis aurantiaca</name>
    <dbReference type="NCBI Taxonomy" id="72124"/>
    <lineage>
        <taxon>Eukaryota</taxon>
        <taxon>Fungi</taxon>
        <taxon>Dikarya</taxon>
        <taxon>Basidiomycota</taxon>
        <taxon>Agaricomycotina</taxon>
        <taxon>Agaricomycetes</taxon>
        <taxon>Agaricomycetidae</taxon>
        <taxon>Boletales</taxon>
        <taxon>Coniophorineae</taxon>
        <taxon>Hygrophoropsidaceae</taxon>
        <taxon>Hygrophoropsis</taxon>
    </lineage>
</organism>
<name>A0ACB7ZSB3_9AGAM</name>
<proteinExistence type="predicted"/>